<gene>
    <name evidence="6" type="ORF">SAMN02910429_00707</name>
</gene>
<name>A0A1H9R1T0_9FIRM</name>
<keyword evidence="4" id="KW-0804">Transcription</keyword>
<dbReference type="InterPro" id="IPR010982">
    <property type="entry name" value="Lambda_DNA-bd_dom_sf"/>
</dbReference>
<evidence type="ECO:0000256" key="4">
    <source>
        <dbReference type="ARBA" id="ARBA00023163"/>
    </source>
</evidence>
<dbReference type="CDD" id="cd01392">
    <property type="entry name" value="HTH_LacI"/>
    <property type="match status" value="1"/>
</dbReference>
<evidence type="ECO:0000256" key="3">
    <source>
        <dbReference type="ARBA" id="ARBA00023125"/>
    </source>
</evidence>
<accession>A0A1H9R1T0</accession>
<proteinExistence type="predicted"/>
<reference evidence="7" key="1">
    <citation type="submission" date="2016-10" db="EMBL/GenBank/DDBJ databases">
        <authorList>
            <person name="Varghese N."/>
            <person name="Submissions S."/>
        </authorList>
    </citation>
    <scope>NUCLEOTIDE SEQUENCE [LARGE SCALE GENOMIC DNA]</scope>
    <source>
        <strain evidence="7">S1b</strain>
    </source>
</reference>
<dbReference type="Gene3D" id="1.10.260.40">
    <property type="entry name" value="lambda repressor-like DNA-binding domains"/>
    <property type="match status" value="1"/>
</dbReference>
<dbReference type="InterPro" id="IPR000843">
    <property type="entry name" value="HTH_LacI"/>
</dbReference>
<dbReference type="InterPro" id="IPR028082">
    <property type="entry name" value="Peripla_BP_I"/>
</dbReference>
<protein>
    <submittedName>
        <fullName evidence="6">LacI family transcriptional regulator</fullName>
    </submittedName>
</protein>
<dbReference type="EMBL" id="FOGW01000007">
    <property type="protein sequence ID" value="SER65933.1"/>
    <property type="molecule type" value="Genomic_DNA"/>
</dbReference>
<dbReference type="PANTHER" id="PTHR30146:SF148">
    <property type="entry name" value="HTH-TYPE TRANSCRIPTIONAL REPRESSOR PURR-RELATED"/>
    <property type="match status" value="1"/>
</dbReference>
<dbReference type="InterPro" id="IPR046335">
    <property type="entry name" value="LacI/GalR-like_sensor"/>
</dbReference>
<keyword evidence="1" id="KW-0678">Repressor</keyword>
<evidence type="ECO:0000256" key="1">
    <source>
        <dbReference type="ARBA" id="ARBA00022491"/>
    </source>
</evidence>
<evidence type="ECO:0000313" key="6">
    <source>
        <dbReference type="EMBL" id="SER65933.1"/>
    </source>
</evidence>
<keyword evidence="7" id="KW-1185">Reference proteome</keyword>
<dbReference type="Proteomes" id="UP000182471">
    <property type="component" value="Unassembled WGS sequence"/>
</dbReference>
<keyword evidence="2" id="KW-0805">Transcription regulation</keyword>
<dbReference type="AlphaFoldDB" id="A0A1H9R1T0"/>
<dbReference type="GO" id="GO:0000976">
    <property type="term" value="F:transcription cis-regulatory region binding"/>
    <property type="evidence" value="ECO:0007669"/>
    <property type="project" value="TreeGrafter"/>
</dbReference>
<organism evidence="6 7">
    <name type="scientific">Lachnobacterium bovis</name>
    <dbReference type="NCBI Taxonomy" id="140626"/>
    <lineage>
        <taxon>Bacteria</taxon>
        <taxon>Bacillati</taxon>
        <taxon>Bacillota</taxon>
        <taxon>Clostridia</taxon>
        <taxon>Lachnospirales</taxon>
        <taxon>Lachnospiraceae</taxon>
        <taxon>Lachnobacterium</taxon>
    </lineage>
</organism>
<evidence type="ECO:0000259" key="5">
    <source>
        <dbReference type="PROSITE" id="PS50932"/>
    </source>
</evidence>
<feature type="domain" description="HTH lacI-type" evidence="5">
    <location>
        <begin position="5"/>
        <end position="49"/>
    </location>
</feature>
<dbReference type="OrthoDB" id="2026446at2"/>
<evidence type="ECO:0000313" key="7">
    <source>
        <dbReference type="Proteomes" id="UP000182471"/>
    </source>
</evidence>
<dbReference type="GO" id="GO:0003700">
    <property type="term" value="F:DNA-binding transcription factor activity"/>
    <property type="evidence" value="ECO:0007669"/>
    <property type="project" value="TreeGrafter"/>
</dbReference>
<dbReference type="PANTHER" id="PTHR30146">
    <property type="entry name" value="LACI-RELATED TRANSCRIPTIONAL REPRESSOR"/>
    <property type="match status" value="1"/>
</dbReference>
<sequence length="350" mass="39579">MAKRVTIQDIADELRLSRNTVSKAINNTGVLSESTRKKVLAKAVEMGYKQFSYMDLSFLDNPSSKKEAKEIVLLTASFLNNSHFASTMLDKFQAETSRLGYSLSLHNVAPNNLASKTLPPSIKLEHIAGIVCVELFDADYCRMLSDLDIPLLMIDAPVLNFGETLNADILLMENTSGILSFIHEMKTRNCTSIGFIGDINHCLSFSERFIAFRNGMYFNSLPIKDEHCIIGYYDYKKTGITHQEFLIDHFMKLESFPDAFICANDFIAMDVIQALRSFNLSCPEDIMLLGFDDSSESRIISPPLSTVHIHSQTIGYSAVELLISRIREPGMEYRRLYVNSDLIYRESTRN</sequence>
<dbReference type="SUPFAM" id="SSF53822">
    <property type="entry name" value="Periplasmic binding protein-like I"/>
    <property type="match status" value="1"/>
</dbReference>
<dbReference type="Gene3D" id="3.40.50.2300">
    <property type="match status" value="2"/>
</dbReference>
<dbReference type="Pfam" id="PF00356">
    <property type="entry name" value="LacI"/>
    <property type="match status" value="1"/>
</dbReference>
<evidence type="ECO:0000256" key="2">
    <source>
        <dbReference type="ARBA" id="ARBA00023015"/>
    </source>
</evidence>
<keyword evidence="3" id="KW-0238">DNA-binding</keyword>
<dbReference type="SUPFAM" id="SSF47413">
    <property type="entry name" value="lambda repressor-like DNA-binding domains"/>
    <property type="match status" value="1"/>
</dbReference>
<dbReference type="RefSeq" id="WP_022748747.1">
    <property type="nucleotide sequence ID" value="NZ_FOGW01000007.1"/>
</dbReference>
<dbReference type="SMART" id="SM00354">
    <property type="entry name" value="HTH_LACI"/>
    <property type="match status" value="1"/>
</dbReference>
<dbReference type="Pfam" id="PF13377">
    <property type="entry name" value="Peripla_BP_3"/>
    <property type="match status" value="1"/>
</dbReference>
<dbReference type="PROSITE" id="PS50932">
    <property type="entry name" value="HTH_LACI_2"/>
    <property type="match status" value="1"/>
</dbReference>